<evidence type="ECO:0000256" key="2">
    <source>
        <dbReference type="SAM" id="SignalP"/>
    </source>
</evidence>
<evidence type="ECO:0000313" key="3">
    <source>
        <dbReference type="EMBL" id="KAF9068928.1"/>
    </source>
</evidence>
<protein>
    <recommendedName>
        <fullName evidence="5">LAGLIDADG homing endonuclease</fullName>
    </recommendedName>
</protein>
<keyword evidence="2" id="KW-0732">Signal</keyword>
<feature type="compositionally biased region" description="Acidic residues" evidence="1">
    <location>
        <begin position="121"/>
        <end position="132"/>
    </location>
</feature>
<name>A0A9P5U8G7_9AGAR</name>
<dbReference type="OrthoDB" id="3207600at2759"/>
<comment type="caution">
    <text evidence="3">The sequence shown here is derived from an EMBL/GenBank/DDBJ whole genome shotgun (WGS) entry which is preliminary data.</text>
</comment>
<proteinExistence type="predicted"/>
<accession>A0A9P5U8G7</accession>
<feature type="signal peptide" evidence="2">
    <location>
        <begin position="1"/>
        <end position="19"/>
    </location>
</feature>
<dbReference type="EMBL" id="JADNRY010000056">
    <property type="protein sequence ID" value="KAF9068928.1"/>
    <property type="molecule type" value="Genomic_DNA"/>
</dbReference>
<keyword evidence="4" id="KW-1185">Reference proteome</keyword>
<feature type="region of interest" description="Disordered" evidence="1">
    <location>
        <begin position="111"/>
        <end position="132"/>
    </location>
</feature>
<feature type="chain" id="PRO_5040319538" description="LAGLIDADG homing endonuclease" evidence="2">
    <location>
        <begin position="20"/>
        <end position="250"/>
    </location>
</feature>
<reference evidence="3" key="1">
    <citation type="submission" date="2020-11" db="EMBL/GenBank/DDBJ databases">
        <authorList>
            <consortium name="DOE Joint Genome Institute"/>
            <person name="Ahrendt S."/>
            <person name="Riley R."/>
            <person name="Andreopoulos W."/>
            <person name="Labutti K."/>
            <person name="Pangilinan J."/>
            <person name="Ruiz-Duenas F.J."/>
            <person name="Barrasa J.M."/>
            <person name="Sanchez-Garcia M."/>
            <person name="Camarero S."/>
            <person name="Miyauchi S."/>
            <person name="Serrano A."/>
            <person name="Linde D."/>
            <person name="Babiker R."/>
            <person name="Drula E."/>
            <person name="Ayuso-Fernandez I."/>
            <person name="Pacheco R."/>
            <person name="Padilla G."/>
            <person name="Ferreira P."/>
            <person name="Barriuso J."/>
            <person name="Kellner H."/>
            <person name="Castanera R."/>
            <person name="Alfaro M."/>
            <person name="Ramirez L."/>
            <person name="Pisabarro A.G."/>
            <person name="Kuo A."/>
            <person name="Tritt A."/>
            <person name="Lipzen A."/>
            <person name="He G."/>
            <person name="Yan M."/>
            <person name="Ng V."/>
            <person name="Cullen D."/>
            <person name="Martin F."/>
            <person name="Rosso M.-N."/>
            <person name="Henrissat B."/>
            <person name="Hibbett D."/>
            <person name="Martinez A.T."/>
            <person name="Grigoriev I.V."/>
        </authorList>
    </citation>
    <scope>NUCLEOTIDE SEQUENCE</scope>
    <source>
        <strain evidence="3">AH 40177</strain>
    </source>
</reference>
<organism evidence="3 4">
    <name type="scientific">Rhodocollybia butyracea</name>
    <dbReference type="NCBI Taxonomy" id="206335"/>
    <lineage>
        <taxon>Eukaryota</taxon>
        <taxon>Fungi</taxon>
        <taxon>Dikarya</taxon>
        <taxon>Basidiomycota</taxon>
        <taxon>Agaricomycotina</taxon>
        <taxon>Agaricomycetes</taxon>
        <taxon>Agaricomycetidae</taxon>
        <taxon>Agaricales</taxon>
        <taxon>Marasmiineae</taxon>
        <taxon>Omphalotaceae</taxon>
        <taxon>Rhodocollybia</taxon>
    </lineage>
</organism>
<evidence type="ECO:0000313" key="4">
    <source>
        <dbReference type="Proteomes" id="UP000772434"/>
    </source>
</evidence>
<evidence type="ECO:0008006" key="5">
    <source>
        <dbReference type="Google" id="ProtNLM"/>
    </source>
</evidence>
<dbReference type="Proteomes" id="UP000772434">
    <property type="component" value="Unassembled WGS sequence"/>
</dbReference>
<sequence>MVFLNLSIANFIDFLFTSASSVRQKAGKYLEYCPHEPANLHQLSFGVSGIRIPKLAPIYTLLFNNVQVKGLTASSIHSLLAPRMLYKKYCGLAPFTTGVLHVFTASPNHYQRRKQTKETEMDSDVEMEDLPSPEETLGLGDTFIAPKEGETEMPTMNTSEAAITLVIAMLAFLQNQANNLLPLLLGLFFMINGTSTRVMTMLHEVGLIVSTYTVERLKEQLTSSATEFAIELIASPHLWYINIYLWKWDQ</sequence>
<dbReference type="AlphaFoldDB" id="A0A9P5U8G7"/>
<evidence type="ECO:0000256" key="1">
    <source>
        <dbReference type="SAM" id="MobiDB-lite"/>
    </source>
</evidence>
<gene>
    <name evidence="3" type="ORF">BDP27DRAFT_1421556</name>
</gene>